<gene>
    <name evidence="1" type="ORF">P7K49_022134</name>
</gene>
<evidence type="ECO:0000313" key="2">
    <source>
        <dbReference type="Proteomes" id="UP001266305"/>
    </source>
</evidence>
<organism evidence="1 2">
    <name type="scientific">Saguinus oedipus</name>
    <name type="common">Cotton-top tamarin</name>
    <name type="synonym">Oedipomidas oedipus</name>
    <dbReference type="NCBI Taxonomy" id="9490"/>
    <lineage>
        <taxon>Eukaryota</taxon>
        <taxon>Metazoa</taxon>
        <taxon>Chordata</taxon>
        <taxon>Craniata</taxon>
        <taxon>Vertebrata</taxon>
        <taxon>Euteleostomi</taxon>
        <taxon>Mammalia</taxon>
        <taxon>Eutheria</taxon>
        <taxon>Euarchontoglires</taxon>
        <taxon>Primates</taxon>
        <taxon>Haplorrhini</taxon>
        <taxon>Platyrrhini</taxon>
        <taxon>Cebidae</taxon>
        <taxon>Callitrichinae</taxon>
        <taxon>Saguinus</taxon>
    </lineage>
</organism>
<comment type="caution">
    <text evidence="1">The sequence shown here is derived from an EMBL/GenBank/DDBJ whole genome shotgun (WGS) entry which is preliminary data.</text>
</comment>
<protein>
    <submittedName>
        <fullName evidence="1">Uncharacterized protein</fullName>
    </submittedName>
</protein>
<evidence type="ECO:0000313" key="1">
    <source>
        <dbReference type="EMBL" id="KAK2100786.1"/>
    </source>
</evidence>
<proteinExistence type="predicted"/>
<keyword evidence="2" id="KW-1185">Reference proteome</keyword>
<dbReference type="Proteomes" id="UP001266305">
    <property type="component" value="Unassembled WGS sequence"/>
</dbReference>
<sequence>MDLNSHNSQRVMSLRRLLEVNLAKNVIVRSKLPFMWRLSLLESCSQPVLSILPTWSSLSVLSLLRPIDYGEQLQDPNHRIPCTAAASS</sequence>
<dbReference type="EMBL" id="JASSZA010000010">
    <property type="protein sequence ID" value="KAK2100786.1"/>
    <property type="molecule type" value="Genomic_DNA"/>
</dbReference>
<reference evidence="1 2" key="1">
    <citation type="submission" date="2023-05" db="EMBL/GenBank/DDBJ databases">
        <title>B98-5 Cell Line De Novo Hybrid Assembly: An Optical Mapping Approach.</title>
        <authorList>
            <person name="Kananen K."/>
            <person name="Auerbach J.A."/>
            <person name="Kautto E."/>
            <person name="Blachly J.S."/>
        </authorList>
    </citation>
    <scope>NUCLEOTIDE SEQUENCE [LARGE SCALE GENOMIC DNA]</scope>
    <source>
        <strain evidence="1">B95-8</strain>
        <tissue evidence="1">Cell line</tissue>
    </source>
</reference>
<name>A0ABQ9UUR1_SAGOE</name>
<accession>A0ABQ9UUR1</accession>